<reference evidence="2" key="1">
    <citation type="journal article" date="2022" name="New Phytol.">
        <title>Phylogenomic structure and speciation in an emerging model: the Sphagnum magellanicum complex (Bryophyta).</title>
        <authorList>
            <person name="Shaw A.J."/>
            <person name="Piatkowski B."/>
            <person name="Duffy A.M."/>
            <person name="Aguero B."/>
            <person name="Imwattana K."/>
            <person name="Nieto-Lugilde M."/>
            <person name="Healey A."/>
            <person name="Weston D.J."/>
            <person name="Patel M.N."/>
            <person name="Schmutz J."/>
            <person name="Grimwood J."/>
            <person name="Yavitt J.B."/>
            <person name="Hassel K."/>
            <person name="Stenoien H.K."/>
            <person name="Flatberg K.I."/>
            <person name="Bickford C.P."/>
            <person name="Hicks K.A."/>
        </authorList>
    </citation>
    <scope>NUCLEOTIDE SEQUENCE [LARGE SCALE GENOMIC DNA]</scope>
</reference>
<evidence type="ECO:0000313" key="2">
    <source>
        <dbReference type="Proteomes" id="UP000828922"/>
    </source>
</evidence>
<dbReference type="EMBL" id="CM038913">
    <property type="protein sequence ID" value="KAH9556825.1"/>
    <property type="molecule type" value="Genomic_DNA"/>
</dbReference>
<evidence type="ECO:0000313" key="1">
    <source>
        <dbReference type="EMBL" id="KAH9556825.1"/>
    </source>
</evidence>
<proteinExistence type="predicted"/>
<sequence>MDDVKEKAKDLIKKFRNPFVVTPKFRGQGHKLGSQSSTASSSASSSNGTDTKSSPWRKPESEQRQQQQQGDWRKLQQEKWERERTSNLSSNGPHRRAVSEQMPPLSSSTDAERPSQNFLIPKAASTPTTAAAAFDPFTSVIGSHKSSSLNFTQEKNVQCPVCQKWWNSETEVSAHLEECLATSSTGCMDGSDGGRGGHGSNGGRADHSSDGGKGDHSIDGGGRECSSGGGRGKCSSDGGRGGHNDDGSDKSIQDLGEAVRMLLLGGPSNATLGVFVRLLSNILGDSKAEKFRRIRLANPKIRETVGMALGGVEFLESVGFHLIADGEEVVAVMDDTSETQLGRIKQALVLLEPHYVSGSLPSTTASQLSSQPSIPANQLELRKVDRQMRLFHASDENQAAKIELPDSFFELTASEVKMEAAARKKRLEEGQRLIPKSFRAKQASIAQQRYKAALIRVQFPDGIVLQGMFLPGELTSAIYQYVASVLNNANTEFELSLPIASKCRVVPSSSPDSSEKAAVTLAAADLVPTALLKFRPLGLSGFTGLRQEYVTLCEPLTSIPFPTKG</sequence>
<dbReference type="Proteomes" id="UP000828922">
    <property type="component" value="Linkage Group LG07"/>
</dbReference>
<accession>A0ACB8HKT2</accession>
<comment type="caution">
    <text evidence="1">The sequence shown here is derived from an EMBL/GenBank/DDBJ whole genome shotgun (WGS) entry which is preliminary data.</text>
</comment>
<keyword evidence="2" id="KW-1185">Reference proteome</keyword>
<gene>
    <name evidence="1" type="ORF">CY35_07G050300</name>
</gene>
<name>A0ACB8HKT2_9BRYO</name>
<organism evidence="1 2">
    <name type="scientific">Sphagnum magellanicum</name>
    <dbReference type="NCBI Taxonomy" id="128215"/>
    <lineage>
        <taxon>Eukaryota</taxon>
        <taxon>Viridiplantae</taxon>
        <taxon>Streptophyta</taxon>
        <taxon>Embryophyta</taxon>
        <taxon>Bryophyta</taxon>
        <taxon>Sphagnophytina</taxon>
        <taxon>Sphagnopsida</taxon>
        <taxon>Sphagnales</taxon>
        <taxon>Sphagnaceae</taxon>
        <taxon>Sphagnum</taxon>
    </lineage>
</organism>
<protein>
    <submittedName>
        <fullName evidence="1">Uncharacterized protein</fullName>
    </submittedName>
</protein>